<dbReference type="EMBL" id="MU154535">
    <property type="protein sequence ID" value="KAF9498806.1"/>
    <property type="molecule type" value="Genomic_DNA"/>
</dbReference>
<dbReference type="InterPro" id="IPR008949">
    <property type="entry name" value="Isoprenoid_synthase_dom_sf"/>
</dbReference>
<evidence type="ECO:0000256" key="3">
    <source>
        <dbReference type="ARBA" id="ARBA00022723"/>
    </source>
</evidence>
<dbReference type="InterPro" id="IPR034686">
    <property type="entry name" value="Terpene_cyclase-like_2"/>
</dbReference>
<dbReference type="OrthoDB" id="6486656at2759"/>
<protein>
    <recommendedName>
        <fullName evidence="6">Terpene synthase</fullName>
        <ecNumber evidence="6">4.2.3.-</ecNumber>
    </recommendedName>
</protein>
<evidence type="ECO:0000256" key="2">
    <source>
        <dbReference type="ARBA" id="ARBA00006333"/>
    </source>
</evidence>
<dbReference type="PANTHER" id="PTHR35201:SF4">
    <property type="entry name" value="BETA-PINACENE SYNTHASE-RELATED"/>
    <property type="match status" value="1"/>
</dbReference>
<evidence type="ECO:0000256" key="5">
    <source>
        <dbReference type="ARBA" id="ARBA00023239"/>
    </source>
</evidence>
<organism evidence="7 8">
    <name type="scientific">Pleurotus eryngii</name>
    <name type="common">Boletus of the steppes</name>
    <dbReference type="NCBI Taxonomy" id="5323"/>
    <lineage>
        <taxon>Eukaryota</taxon>
        <taxon>Fungi</taxon>
        <taxon>Dikarya</taxon>
        <taxon>Basidiomycota</taxon>
        <taxon>Agaricomycotina</taxon>
        <taxon>Agaricomycetes</taxon>
        <taxon>Agaricomycetidae</taxon>
        <taxon>Agaricales</taxon>
        <taxon>Pleurotineae</taxon>
        <taxon>Pleurotaceae</taxon>
        <taxon>Pleurotus</taxon>
    </lineage>
</organism>
<keyword evidence="8" id="KW-1185">Reference proteome</keyword>
<name>A0A9P6A3X7_PLEER</name>
<accession>A0A9P6A3X7</accession>
<dbReference type="EC" id="4.2.3.-" evidence="6"/>
<evidence type="ECO:0000313" key="7">
    <source>
        <dbReference type="EMBL" id="KAF9498806.1"/>
    </source>
</evidence>
<dbReference type="Gene3D" id="1.10.600.10">
    <property type="entry name" value="Farnesyl Diphosphate Synthase"/>
    <property type="match status" value="1"/>
</dbReference>
<evidence type="ECO:0000256" key="1">
    <source>
        <dbReference type="ARBA" id="ARBA00001946"/>
    </source>
</evidence>
<reference evidence="7" key="1">
    <citation type="submission" date="2020-11" db="EMBL/GenBank/DDBJ databases">
        <authorList>
            <consortium name="DOE Joint Genome Institute"/>
            <person name="Ahrendt S."/>
            <person name="Riley R."/>
            <person name="Andreopoulos W."/>
            <person name="Labutti K."/>
            <person name="Pangilinan J."/>
            <person name="Ruiz-Duenas F.J."/>
            <person name="Barrasa J.M."/>
            <person name="Sanchez-Garcia M."/>
            <person name="Camarero S."/>
            <person name="Miyauchi S."/>
            <person name="Serrano A."/>
            <person name="Linde D."/>
            <person name="Babiker R."/>
            <person name="Drula E."/>
            <person name="Ayuso-Fernandez I."/>
            <person name="Pacheco R."/>
            <person name="Padilla G."/>
            <person name="Ferreira P."/>
            <person name="Barriuso J."/>
            <person name="Kellner H."/>
            <person name="Castanera R."/>
            <person name="Alfaro M."/>
            <person name="Ramirez L."/>
            <person name="Pisabarro A.G."/>
            <person name="Kuo A."/>
            <person name="Tritt A."/>
            <person name="Lipzen A."/>
            <person name="He G."/>
            <person name="Yan M."/>
            <person name="Ng V."/>
            <person name="Cullen D."/>
            <person name="Martin F."/>
            <person name="Rosso M.-N."/>
            <person name="Henrissat B."/>
            <person name="Hibbett D."/>
            <person name="Martinez A.T."/>
            <person name="Grigoriev I.V."/>
        </authorList>
    </citation>
    <scope>NUCLEOTIDE SEQUENCE</scope>
    <source>
        <strain evidence="7">ATCC 90797</strain>
    </source>
</reference>
<dbReference type="GO" id="GO:0046872">
    <property type="term" value="F:metal ion binding"/>
    <property type="evidence" value="ECO:0007669"/>
    <property type="project" value="UniProtKB-KW"/>
</dbReference>
<comment type="caution">
    <text evidence="7">The sequence shown here is derived from an EMBL/GenBank/DDBJ whole genome shotgun (WGS) entry which is preliminary data.</text>
</comment>
<dbReference type="Pfam" id="PF19086">
    <property type="entry name" value="Terpene_syn_C_2"/>
    <property type="match status" value="1"/>
</dbReference>
<dbReference type="AlphaFoldDB" id="A0A9P6A3X7"/>
<keyword evidence="5 6" id="KW-0456">Lyase</keyword>
<keyword evidence="3 6" id="KW-0479">Metal-binding</keyword>
<dbReference type="GO" id="GO:0010333">
    <property type="term" value="F:terpene synthase activity"/>
    <property type="evidence" value="ECO:0007669"/>
    <property type="project" value="InterPro"/>
</dbReference>
<dbReference type="GO" id="GO:0008299">
    <property type="term" value="P:isoprenoid biosynthetic process"/>
    <property type="evidence" value="ECO:0007669"/>
    <property type="project" value="UniProtKB-ARBA"/>
</dbReference>
<comment type="similarity">
    <text evidence="2 6">Belongs to the terpene synthase family.</text>
</comment>
<evidence type="ECO:0000313" key="8">
    <source>
        <dbReference type="Proteomes" id="UP000807025"/>
    </source>
</evidence>
<keyword evidence="4 6" id="KW-0460">Magnesium</keyword>
<proteinExistence type="inferred from homology"/>
<comment type="cofactor">
    <cofactor evidence="1 6">
        <name>Mg(2+)</name>
        <dbReference type="ChEBI" id="CHEBI:18420"/>
    </cofactor>
</comment>
<dbReference type="SFLD" id="SFLDG01020">
    <property type="entry name" value="Terpene_Cyclase_Like_2"/>
    <property type="match status" value="1"/>
</dbReference>
<evidence type="ECO:0000256" key="4">
    <source>
        <dbReference type="ARBA" id="ARBA00022842"/>
    </source>
</evidence>
<dbReference type="Proteomes" id="UP000807025">
    <property type="component" value="Unassembled WGS sequence"/>
</dbReference>
<dbReference type="SUPFAM" id="SSF48576">
    <property type="entry name" value="Terpenoid synthases"/>
    <property type="match status" value="1"/>
</dbReference>
<dbReference type="PANTHER" id="PTHR35201">
    <property type="entry name" value="TERPENE SYNTHASE"/>
    <property type="match status" value="1"/>
</dbReference>
<sequence>MSSTWKNENGSLQSDKIALDDEGATSVEVQLPRILDGWPWPHRANLHYGSVKQQASSWCESFHAFDPRAQDAFNKCNLTRYRVACDFFSLVFAIDEHTDLATANVARSQASIIMDTIRNPNKPRPSDEWVIGEMARQFWANAILVATPTAFVDNCQTYLDAVVQQAEDRAQRRVRSLEDYLEVRRDSAGVKISFAIGELHLHVPQEVIDHPPLAANDIYSYKVEWERGDGAHNLVTVVIHQFGMDVQDAMNYIGNLNDYLVEEFLAQRDHIPIFGGPVDLEIRAYCDMLGEWIRGNDSWSFEGGRYFGEEGPKIQNTRVVCLTSCRGEKSTS</sequence>
<dbReference type="SFLD" id="SFLDS00005">
    <property type="entry name" value="Isoprenoid_Synthase_Type_I"/>
    <property type="match status" value="1"/>
</dbReference>
<evidence type="ECO:0000256" key="6">
    <source>
        <dbReference type="RuleBase" id="RU366034"/>
    </source>
</evidence>
<gene>
    <name evidence="7" type="ORF">BDN71DRAFT_1480936</name>
</gene>